<name>A0A1J4JWK8_9EUKA</name>
<evidence type="ECO:0000256" key="1">
    <source>
        <dbReference type="SAM" id="Coils"/>
    </source>
</evidence>
<dbReference type="Proteomes" id="UP000179807">
    <property type="component" value="Unassembled WGS sequence"/>
</dbReference>
<dbReference type="EMBL" id="MLAK01000828">
    <property type="protein sequence ID" value="OHT03387.1"/>
    <property type="molecule type" value="Genomic_DNA"/>
</dbReference>
<keyword evidence="1" id="KW-0175">Coiled coil</keyword>
<dbReference type="AlphaFoldDB" id="A0A1J4JWK8"/>
<accession>A0A1J4JWK8</accession>
<organism evidence="2 3">
    <name type="scientific">Tritrichomonas foetus</name>
    <dbReference type="NCBI Taxonomy" id="1144522"/>
    <lineage>
        <taxon>Eukaryota</taxon>
        <taxon>Metamonada</taxon>
        <taxon>Parabasalia</taxon>
        <taxon>Tritrichomonadida</taxon>
        <taxon>Tritrichomonadidae</taxon>
        <taxon>Tritrichomonas</taxon>
    </lineage>
</organism>
<dbReference type="VEuPathDB" id="TrichDB:TRFO_29187"/>
<evidence type="ECO:0008006" key="4">
    <source>
        <dbReference type="Google" id="ProtNLM"/>
    </source>
</evidence>
<dbReference type="GeneID" id="94841332"/>
<evidence type="ECO:0000313" key="2">
    <source>
        <dbReference type="EMBL" id="OHT03387.1"/>
    </source>
</evidence>
<feature type="coiled-coil region" evidence="1">
    <location>
        <begin position="35"/>
        <end position="126"/>
    </location>
</feature>
<keyword evidence="3" id="KW-1185">Reference proteome</keyword>
<evidence type="ECO:0000313" key="3">
    <source>
        <dbReference type="Proteomes" id="UP000179807"/>
    </source>
</evidence>
<gene>
    <name evidence="2" type="ORF">TRFO_29187</name>
</gene>
<proteinExistence type="predicted"/>
<reference evidence="2" key="1">
    <citation type="submission" date="2016-10" db="EMBL/GenBank/DDBJ databases">
        <authorList>
            <person name="Benchimol M."/>
            <person name="Almeida L.G."/>
            <person name="Vasconcelos A.T."/>
            <person name="Perreira-Neves A."/>
            <person name="Rosa I.A."/>
            <person name="Tasca T."/>
            <person name="Bogo M.R."/>
            <person name="de Souza W."/>
        </authorList>
    </citation>
    <scope>NUCLEOTIDE SEQUENCE [LARGE SCALE GENOMIC DNA]</scope>
    <source>
        <strain evidence="2">K</strain>
    </source>
</reference>
<protein>
    <recommendedName>
        <fullName evidence="4">Kinetochore protein SPC25</fullName>
    </recommendedName>
</protein>
<comment type="caution">
    <text evidence="2">The sequence shown here is derived from an EMBL/GenBank/DDBJ whole genome shotgun (WGS) entry which is preliminary data.</text>
</comment>
<sequence length="244" mass="29182">MHLFIFRQKSNKVEEFFLYICIIKKLKYVRLINMNDEIKTNVDDLIKLLDDKQREFDNWIDEQMNNLKNQAQKQTQANQKFDAQMKQLKEKQISIKQDIQKANNSAKQCHIKEKQMIDQKEKLEEEIQIIPKDFDFYKYNIMVLETKANRIKNSHAQNFEAIQKMKCVLEAYETLFGVSFHIEKGSTTIEFMNPKATIKLSCEKQYSFIEIPKELKSSQKQIIDKFNNDKNLFNFLFSIRSHLC</sequence>
<dbReference type="RefSeq" id="XP_068356523.1">
    <property type="nucleotide sequence ID" value="XM_068506628.1"/>
</dbReference>